<evidence type="ECO:0000313" key="13">
    <source>
        <dbReference type="Proteomes" id="UP000183104"/>
    </source>
</evidence>
<sequence length="163" mass="18004">MTASGRRDAGFTLVEVLVALAVVAFALAALWKGLSQGIAISQGLPDRLMARWVAENRVVLHQARKDWPETRTYEGSSEMGGREWFWREQVRETEEEALRRISVEVGPGEDERDLASLEGFLRQPREETPTGNQGPGNQGRGNQAPGEQRPGGQGPVEQGREQP</sequence>
<evidence type="ECO:0000256" key="2">
    <source>
        <dbReference type="ARBA" id="ARBA00008358"/>
    </source>
</evidence>
<dbReference type="PROSITE" id="PS00409">
    <property type="entry name" value="PROKAR_NTER_METHYL"/>
    <property type="match status" value="1"/>
</dbReference>
<dbReference type="PANTHER" id="PTHR38779">
    <property type="entry name" value="TYPE II SECRETION SYSTEM PROTEIN I-RELATED"/>
    <property type="match status" value="1"/>
</dbReference>
<feature type="transmembrane region" description="Helical" evidence="9">
    <location>
        <begin position="12"/>
        <end position="31"/>
    </location>
</feature>
<evidence type="ECO:0000256" key="10">
    <source>
        <dbReference type="SAM" id="MobiDB-lite"/>
    </source>
</evidence>
<comment type="subunit">
    <text evidence="9">Type II secretion is composed of four main components: the outer membrane complex, the inner membrane complex, the cytoplasmic secretion ATPase and the periplasm-spanning pseudopilus.</text>
</comment>
<feature type="domain" description="Type II secretion system protein GspI C-terminal" evidence="11">
    <location>
        <begin position="44"/>
        <end position="121"/>
    </location>
</feature>
<dbReference type="NCBIfam" id="TIGR01707">
    <property type="entry name" value="gspI"/>
    <property type="match status" value="1"/>
</dbReference>
<dbReference type="EMBL" id="FMUN01000003">
    <property type="protein sequence ID" value="SCY16407.1"/>
    <property type="molecule type" value="Genomic_DNA"/>
</dbReference>
<keyword evidence="7 9" id="KW-1133">Transmembrane helix</keyword>
<evidence type="ECO:0000313" key="12">
    <source>
        <dbReference type="EMBL" id="SCY16407.1"/>
    </source>
</evidence>
<name>A0A1G5DP91_9GAMM</name>
<evidence type="ECO:0000259" key="11">
    <source>
        <dbReference type="Pfam" id="PF02501"/>
    </source>
</evidence>
<gene>
    <name evidence="12" type="ORF">SAMN05661077_1404</name>
</gene>
<evidence type="ECO:0000256" key="6">
    <source>
        <dbReference type="ARBA" id="ARBA00022692"/>
    </source>
</evidence>
<keyword evidence="13" id="KW-1185">Reference proteome</keyword>
<dbReference type="SUPFAM" id="SSF54523">
    <property type="entry name" value="Pili subunits"/>
    <property type="match status" value="1"/>
</dbReference>
<evidence type="ECO:0000256" key="5">
    <source>
        <dbReference type="ARBA" id="ARBA00022519"/>
    </source>
</evidence>
<dbReference type="GO" id="GO:0015627">
    <property type="term" value="C:type II protein secretion system complex"/>
    <property type="evidence" value="ECO:0007669"/>
    <property type="project" value="UniProtKB-UniRule"/>
</dbReference>
<dbReference type="RefSeq" id="WP_054966122.1">
    <property type="nucleotide sequence ID" value="NZ_FMUN01000003.1"/>
</dbReference>
<comment type="function">
    <text evidence="9">Component of the type II secretion system required for the energy-dependent secretion of extracellular factors such as proteases and toxins from the periplasm.</text>
</comment>
<dbReference type="AlphaFoldDB" id="A0A1G5DP91"/>
<dbReference type="GO" id="GO:0005886">
    <property type="term" value="C:plasma membrane"/>
    <property type="evidence" value="ECO:0007669"/>
    <property type="project" value="UniProtKB-SubCell"/>
</dbReference>
<dbReference type="InterPro" id="IPR012902">
    <property type="entry name" value="N_methyl_site"/>
</dbReference>
<feature type="region of interest" description="Disordered" evidence="10">
    <location>
        <begin position="101"/>
        <end position="163"/>
    </location>
</feature>
<dbReference type="NCBIfam" id="TIGR02532">
    <property type="entry name" value="IV_pilin_GFxxxE"/>
    <property type="match status" value="1"/>
</dbReference>
<evidence type="ECO:0000256" key="1">
    <source>
        <dbReference type="ARBA" id="ARBA00004377"/>
    </source>
</evidence>
<reference evidence="13" key="1">
    <citation type="submission" date="2016-10" db="EMBL/GenBank/DDBJ databases">
        <authorList>
            <person name="Varghese N."/>
        </authorList>
    </citation>
    <scope>NUCLEOTIDE SEQUENCE [LARGE SCALE GENOMIC DNA]</scope>
    <source>
        <strain evidence="13">HL 19</strain>
    </source>
</reference>
<accession>A0A1G5DP91</accession>
<dbReference type="GO" id="GO:0015628">
    <property type="term" value="P:protein secretion by the type II secretion system"/>
    <property type="evidence" value="ECO:0007669"/>
    <property type="project" value="UniProtKB-UniRule"/>
</dbReference>
<comment type="subcellular location">
    <subcellularLocation>
        <location evidence="1 9">Cell inner membrane</location>
        <topology evidence="1 9">Single-pass membrane protein</topology>
    </subcellularLocation>
</comment>
<evidence type="ECO:0000256" key="3">
    <source>
        <dbReference type="ARBA" id="ARBA00022475"/>
    </source>
</evidence>
<dbReference type="OrthoDB" id="6121517at2"/>
<evidence type="ECO:0000256" key="9">
    <source>
        <dbReference type="RuleBase" id="RU368030"/>
    </source>
</evidence>
<keyword evidence="6 9" id="KW-0812">Transmembrane</keyword>
<dbReference type="InterPro" id="IPR010052">
    <property type="entry name" value="T2SS_protein-GspI"/>
</dbReference>
<dbReference type="PANTHER" id="PTHR38779:SF2">
    <property type="entry name" value="TYPE II SECRETION SYSTEM PROTEIN I-RELATED"/>
    <property type="match status" value="1"/>
</dbReference>
<dbReference type="Pfam" id="PF07963">
    <property type="entry name" value="N_methyl"/>
    <property type="match status" value="1"/>
</dbReference>
<evidence type="ECO:0000256" key="8">
    <source>
        <dbReference type="ARBA" id="ARBA00023136"/>
    </source>
</evidence>
<comment type="PTM">
    <text evidence="9">Cleaved by prepilin peptidase.</text>
</comment>
<keyword evidence="8 9" id="KW-0472">Membrane</keyword>
<dbReference type="Gene3D" id="3.30.1300.30">
    <property type="entry name" value="GSPII I/J protein-like"/>
    <property type="match status" value="1"/>
</dbReference>
<keyword evidence="5 9" id="KW-0997">Cell inner membrane</keyword>
<evidence type="ECO:0000256" key="7">
    <source>
        <dbReference type="ARBA" id="ARBA00022989"/>
    </source>
</evidence>
<comment type="similarity">
    <text evidence="2 9">Belongs to the GSP I family.</text>
</comment>
<proteinExistence type="inferred from homology"/>
<dbReference type="InterPro" id="IPR045584">
    <property type="entry name" value="Pilin-like"/>
</dbReference>
<keyword evidence="4 9" id="KW-0488">Methylation</keyword>
<evidence type="ECO:0000256" key="4">
    <source>
        <dbReference type="ARBA" id="ARBA00022481"/>
    </source>
</evidence>
<dbReference type="Proteomes" id="UP000183104">
    <property type="component" value="Unassembled WGS sequence"/>
</dbReference>
<dbReference type="InterPro" id="IPR003413">
    <property type="entry name" value="T2SS_GspI_C"/>
</dbReference>
<keyword evidence="3" id="KW-1003">Cell membrane</keyword>
<protein>
    <recommendedName>
        <fullName evidence="9">Type II secretion system protein I</fullName>
        <shortName evidence="9">T2SS minor pseudopilin I</shortName>
    </recommendedName>
</protein>
<organism evidence="12 13">
    <name type="scientific">Thiohalorhabdus denitrificans</name>
    <dbReference type="NCBI Taxonomy" id="381306"/>
    <lineage>
        <taxon>Bacteria</taxon>
        <taxon>Pseudomonadati</taxon>
        <taxon>Pseudomonadota</taxon>
        <taxon>Gammaproteobacteria</taxon>
        <taxon>Thiohalorhabdales</taxon>
        <taxon>Thiohalorhabdaceae</taxon>
        <taxon>Thiohalorhabdus</taxon>
    </lineage>
</organism>
<dbReference type="Pfam" id="PF02501">
    <property type="entry name" value="T2SSI"/>
    <property type="match status" value="1"/>
</dbReference>